<dbReference type="Gene3D" id="1.20.140.10">
    <property type="entry name" value="Butyryl-CoA Dehydrogenase, subunit A, domain 3"/>
    <property type="match status" value="1"/>
</dbReference>
<evidence type="ECO:0000313" key="3">
    <source>
        <dbReference type="EMBL" id="PSL57068.1"/>
    </source>
</evidence>
<dbReference type="AlphaFoldDB" id="A0A2P8IF18"/>
<keyword evidence="4" id="KW-1185">Reference proteome</keyword>
<dbReference type="Proteomes" id="UP000241118">
    <property type="component" value="Unassembled WGS sequence"/>
</dbReference>
<sequence>MDHVTLAESVRADAAEWDRAGGVPTEVVRAVAEAGFPAADVPTRVVAEHAVRLHGAAGIAPDSAVGRFHRDAAVMGIVEGADEVAEQHLGGNALRGGS</sequence>
<accession>A0A2P8IF18</accession>
<name>A0A2P8IF18_SACCR</name>
<dbReference type="OrthoDB" id="9802447at2"/>
<dbReference type="Pfam" id="PF00441">
    <property type="entry name" value="Acyl-CoA_dh_1"/>
    <property type="match status" value="1"/>
</dbReference>
<proteinExistence type="predicted"/>
<keyword evidence="1" id="KW-0285">Flavoprotein</keyword>
<feature type="domain" description="Acyl-CoA dehydrogenase/oxidase C-terminal" evidence="2">
    <location>
        <begin position="46"/>
        <end position="89"/>
    </location>
</feature>
<dbReference type="EMBL" id="PYAX01000002">
    <property type="protein sequence ID" value="PSL57068.1"/>
    <property type="molecule type" value="Genomic_DNA"/>
</dbReference>
<evidence type="ECO:0000259" key="2">
    <source>
        <dbReference type="Pfam" id="PF00441"/>
    </source>
</evidence>
<dbReference type="GO" id="GO:0016627">
    <property type="term" value="F:oxidoreductase activity, acting on the CH-CH group of donors"/>
    <property type="evidence" value="ECO:0007669"/>
    <property type="project" value="InterPro"/>
</dbReference>
<dbReference type="SUPFAM" id="SSF47203">
    <property type="entry name" value="Acyl-CoA dehydrogenase C-terminal domain-like"/>
    <property type="match status" value="1"/>
</dbReference>
<dbReference type="RefSeq" id="WP_106614083.1">
    <property type="nucleotide sequence ID" value="NZ_PYAX01000002.1"/>
</dbReference>
<comment type="caution">
    <text evidence="3">The sequence shown here is derived from an EMBL/GenBank/DDBJ whole genome shotgun (WGS) entry which is preliminary data.</text>
</comment>
<dbReference type="InterPro" id="IPR009075">
    <property type="entry name" value="AcylCo_DH/oxidase_C"/>
</dbReference>
<gene>
    <name evidence="3" type="ORF">B0I31_10245</name>
</gene>
<evidence type="ECO:0000313" key="4">
    <source>
        <dbReference type="Proteomes" id="UP000241118"/>
    </source>
</evidence>
<reference evidence="3 4" key="1">
    <citation type="submission" date="2018-03" db="EMBL/GenBank/DDBJ databases">
        <title>Genomic Encyclopedia of Type Strains, Phase III (KMG-III): the genomes of soil and plant-associated and newly described type strains.</title>
        <authorList>
            <person name="Whitman W."/>
        </authorList>
    </citation>
    <scope>NUCLEOTIDE SEQUENCE [LARGE SCALE GENOMIC DNA]</scope>
    <source>
        <strain evidence="3 4">CGMCC 4.7097</strain>
    </source>
</reference>
<evidence type="ECO:0000256" key="1">
    <source>
        <dbReference type="ARBA" id="ARBA00022630"/>
    </source>
</evidence>
<dbReference type="InterPro" id="IPR036250">
    <property type="entry name" value="AcylCo_DH-like_C"/>
</dbReference>
<organism evidence="3 4">
    <name type="scientific">Saccharothrix carnea</name>
    <dbReference type="NCBI Taxonomy" id="1280637"/>
    <lineage>
        <taxon>Bacteria</taxon>
        <taxon>Bacillati</taxon>
        <taxon>Actinomycetota</taxon>
        <taxon>Actinomycetes</taxon>
        <taxon>Pseudonocardiales</taxon>
        <taxon>Pseudonocardiaceae</taxon>
        <taxon>Saccharothrix</taxon>
    </lineage>
</organism>
<protein>
    <submittedName>
        <fullName evidence="3">Acyl-CoA dehydrogenase-like protein</fullName>
    </submittedName>
</protein>